<dbReference type="EMBL" id="LCPV01000043">
    <property type="protein sequence ID" value="KKW06213.1"/>
    <property type="molecule type" value="Genomic_DNA"/>
</dbReference>
<organism evidence="1 2">
    <name type="scientific">Candidatus Kaiserbacteria bacterium GW2011_GWC2_49_12</name>
    <dbReference type="NCBI Taxonomy" id="1618675"/>
    <lineage>
        <taxon>Bacteria</taxon>
        <taxon>Candidatus Kaiseribacteriota</taxon>
    </lineage>
</organism>
<sequence length="61" mass="7012">IMVALFVWAVFWRLATAFSRVTAHDFETIYPLDFIERGGNFFGATIGLYLTLILRRIRGST</sequence>
<name>A0A0G1VI76_9BACT</name>
<dbReference type="AlphaFoldDB" id="A0A0G1VI76"/>
<protein>
    <recommendedName>
        <fullName evidence="3">VanZ family protein</fullName>
    </recommendedName>
</protein>
<accession>A0A0G1VI76</accession>
<evidence type="ECO:0008006" key="3">
    <source>
        <dbReference type="Google" id="ProtNLM"/>
    </source>
</evidence>
<evidence type="ECO:0000313" key="1">
    <source>
        <dbReference type="EMBL" id="KKW06213.1"/>
    </source>
</evidence>
<comment type="caution">
    <text evidence="1">The sequence shown here is derived from an EMBL/GenBank/DDBJ whole genome shotgun (WGS) entry which is preliminary data.</text>
</comment>
<evidence type="ECO:0000313" key="2">
    <source>
        <dbReference type="Proteomes" id="UP000034589"/>
    </source>
</evidence>
<gene>
    <name evidence="1" type="ORF">UY39_C0043G0001</name>
</gene>
<dbReference type="Proteomes" id="UP000034589">
    <property type="component" value="Unassembled WGS sequence"/>
</dbReference>
<proteinExistence type="predicted"/>
<feature type="non-terminal residue" evidence="1">
    <location>
        <position position="1"/>
    </location>
</feature>
<reference evidence="1 2" key="1">
    <citation type="journal article" date="2015" name="Nature">
        <title>rRNA introns, odd ribosomes, and small enigmatic genomes across a large radiation of phyla.</title>
        <authorList>
            <person name="Brown C.T."/>
            <person name="Hug L.A."/>
            <person name="Thomas B.C."/>
            <person name="Sharon I."/>
            <person name="Castelle C.J."/>
            <person name="Singh A."/>
            <person name="Wilkins M.J."/>
            <person name="Williams K.H."/>
            <person name="Banfield J.F."/>
        </authorList>
    </citation>
    <scope>NUCLEOTIDE SEQUENCE [LARGE SCALE GENOMIC DNA]</scope>
</reference>